<evidence type="ECO:0008006" key="4">
    <source>
        <dbReference type="Google" id="ProtNLM"/>
    </source>
</evidence>
<feature type="transmembrane region" description="Helical" evidence="1">
    <location>
        <begin position="39"/>
        <end position="58"/>
    </location>
</feature>
<proteinExistence type="predicted"/>
<evidence type="ECO:0000313" key="3">
    <source>
        <dbReference type="Proteomes" id="UP001491552"/>
    </source>
</evidence>
<organism evidence="2 3">
    <name type="scientific">Faecousia intestinalis</name>
    <dbReference type="NCBI Taxonomy" id="3133167"/>
    <lineage>
        <taxon>Bacteria</taxon>
        <taxon>Bacillati</taxon>
        <taxon>Bacillota</taxon>
        <taxon>Clostridia</taxon>
        <taxon>Eubacteriales</taxon>
        <taxon>Oscillospiraceae</taxon>
        <taxon>Faecousia</taxon>
    </lineage>
</organism>
<feature type="transmembrane region" description="Helical" evidence="1">
    <location>
        <begin position="119"/>
        <end position="138"/>
    </location>
</feature>
<keyword evidence="1" id="KW-0472">Membrane</keyword>
<dbReference type="Proteomes" id="UP001491552">
    <property type="component" value="Unassembled WGS sequence"/>
</dbReference>
<sequence>MNPKEKILRTEFVSAGAALLCCLLLCIACFLLAGLPSASLILLAAALPLSLVILPCALTWYSGRFCWAAPIFLTLGFILIPSYFLRGYFLEIGLAGLASGMFAAAVQGFHLAARREMPCTAWAAYGGLTVLYLFVSLLDLLHDGLFTGSPMAGIWIAATVCCLGITLLVFRAGRRVTFYPAAWMVVLFALQFGMTYWTLPFDLGRDALHFAVVLVPQLLLTLVLLLRRPRAVLASE</sequence>
<protein>
    <recommendedName>
        <fullName evidence="4">DUF2157 domain-containing protein</fullName>
    </recommendedName>
</protein>
<feature type="transmembrane region" description="Helical" evidence="1">
    <location>
        <begin position="207"/>
        <end position="226"/>
    </location>
</feature>
<feature type="transmembrane region" description="Helical" evidence="1">
    <location>
        <begin position="150"/>
        <end position="170"/>
    </location>
</feature>
<dbReference type="EMBL" id="JBBMFF010000088">
    <property type="protein sequence ID" value="MEQ2509951.1"/>
    <property type="molecule type" value="Genomic_DNA"/>
</dbReference>
<keyword evidence="1" id="KW-0812">Transmembrane</keyword>
<keyword evidence="3" id="KW-1185">Reference proteome</keyword>
<gene>
    <name evidence="2" type="ORF">WMO66_01585</name>
</gene>
<evidence type="ECO:0000313" key="2">
    <source>
        <dbReference type="EMBL" id="MEQ2509951.1"/>
    </source>
</evidence>
<reference evidence="2 3" key="1">
    <citation type="submission" date="2024-03" db="EMBL/GenBank/DDBJ databases">
        <title>Human intestinal bacterial collection.</title>
        <authorList>
            <person name="Pauvert C."/>
            <person name="Hitch T.C.A."/>
            <person name="Clavel T."/>
        </authorList>
    </citation>
    <scope>NUCLEOTIDE SEQUENCE [LARGE SCALE GENOMIC DNA]</scope>
    <source>
        <strain evidence="2 3">CLA-AA-H192</strain>
    </source>
</reference>
<dbReference type="RefSeq" id="WP_349134659.1">
    <property type="nucleotide sequence ID" value="NZ_JBBMFF010000088.1"/>
</dbReference>
<feature type="transmembrane region" description="Helical" evidence="1">
    <location>
        <begin position="182"/>
        <end position="201"/>
    </location>
</feature>
<keyword evidence="1" id="KW-1133">Transmembrane helix</keyword>
<feature type="transmembrane region" description="Helical" evidence="1">
    <location>
        <begin position="92"/>
        <end position="112"/>
    </location>
</feature>
<name>A0ABV1G3H0_9FIRM</name>
<evidence type="ECO:0000256" key="1">
    <source>
        <dbReference type="SAM" id="Phobius"/>
    </source>
</evidence>
<feature type="transmembrane region" description="Helical" evidence="1">
    <location>
        <begin position="12"/>
        <end position="33"/>
    </location>
</feature>
<feature type="transmembrane region" description="Helical" evidence="1">
    <location>
        <begin position="65"/>
        <end position="86"/>
    </location>
</feature>
<accession>A0ABV1G3H0</accession>
<comment type="caution">
    <text evidence="2">The sequence shown here is derived from an EMBL/GenBank/DDBJ whole genome shotgun (WGS) entry which is preliminary data.</text>
</comment>